<evidence type="ECO:0000313" key="1">
    <source>
        <dbReference type="EMBL" id="PIC36658.1"/>
    </source>
</evidence>
<gene>
    <name evidence="1" type="primary">Cnig_chr_IV.g15574</name>
    <name evidence="1" type="ORF">B9Z55_015574</name>
</gene>
<keyword evidence="2" id="KW-1185">Reference proteome</keyword>
<comment type="caution">
    <text evidence="1">The sequence shown here is derived from an EMBL/GenBank/DDBJ whole genome shotgun (WGS) entry which is preliminary data.</text>
</comment>
<dbReference type="EMBL" id="PDUG01000004">
    <property type="protein sequence ID" value="PIC36658.1"/>
    <property type="molecule type" value="Genomic_DNA"/>
</dbReference>
<sequence>MDRPHITPENLQFVLNALETKQYNLECKIDVLEFRYRESLNCEHLNASNIGWLEIDSFLKRNPTMKFLVLQGLQGEQVNDLLKQWINGEGIDLETLLLFTFIGYPDNVTFDDITTMDTKLT</sequence>
<dbReference type="Proteomes" id="UP000230233">
    <property type="component" value="Chromosome IV"/>
</dbReference>
<organism evidence="1 2">
    <name type="scientific">Caenorhabditis nigoni</name>
    <dbReference type="NCBI Taxonomy" id="1611254"/>
    <lineage>
        <taxon>Eukaryota</taxon>
        <taxon>Metazoa</taxon>
        <taxon>Ecdysozoa</taxon>
        <taxon>Nematoda</taxon>
        <taxon>Chromadorea</taxon>
        <taxon>Rhabditida</taxon>
        <taxon>Rhabditina</taxon>
        <taxon>Rhabditomorpha</taxon>
        <taxon>Rhabditoidea</taxon>
        <taxon>Rhabditidae</taxon>
        <taxon>Peloderinae</taxon>
        <taxon>Caenorhabditis</taxon>
    </lineage>
</organism>
<reference evidence="2" key="1">
    <citation type="submission" date="2017-10" db="EMBL/GenBank/DDBJ databases">
        <title>Rapid genome shrinkage in a self-fertile nematode reveals novel sperm competition proteins.</title>
        <authorList>
            <person name="Yin D."/>
            <person name="Schwarz E.M."/>
            <person name="Thomas C.G."/>
            <person name="Felde R.L."/>
            <person name="Korf I.F."/>
            <person name="Cutter A.D."/>
            <person name="Schartner C.M."/>
            <person name="Ralston E.J."/>
            <person name="Meyer B.J."/>
            <person name="Haag E.S."/>
        </authorList>
    </citation>
    <scope>NUCLEOTIDE SEQUENCE [LARGE SCALE GENOMIC DNA]</scope>
    <source>
        <strain evidence="2">JU1422</strain>
    </source>
</reference>
<evidence type="ECO:0008006" key="3">
    <source>
        <dbReference type="Google" id="ProtNLM"/>
    </source>
</evidence>
<protein>
    <recommendedName>
        <fullName evidence="3">F-box associated domain-containing protein</fullName>
    </recommendedName>
</protein>
<dbReference type="AlphaFoldDB" id="A0A2G5UAT3"/>
<name>A0A2G5UAT3_9PELO</name>
<proteinExistence type="predicted"/>
<evidence type="ECO:0000313" key="2">
    <source>
        <dbReference type="Proteomes" id="UP000230233"/>
    </source>
</evidence>
<accession>A0A2G5UAT3</accession>